<evidence type="ECO:0000259" key="3">
    <source>
        <dbReference type="Pfam" id="PF08549"/>
    </source>
</evidence>
<dbReference type="InterPro" id="IPR013859">
    <property type="entry name" value="Ssr4_N"/>
</dbReference>
<name>A0A9N8W5X3_9GLOM</name>
<dbReference type="AlphaFoldDB" id="A0A9N8W5X3"/>
<sequence length="447" mass="49812">MTTPIPGPLGPTLASTIDPTRSKECFYMANLDYPRYPTLTPEMATEMLTKAMNLINQIAFSFLYIDRPADGQVYLICLPPNDEDLPPDGFHYLEGEQSYKTTLPDGRELLCFERRGGYAPTDQFTSKLRRRYRLNVGNENLQLLHYARLEDNQRQMLTQTGVLRTPPRKFVPPIPAVSPYIRGQQQQHSQPQQQTPIQSHVQMPQQTPVRAPNQLPAAATISSSYMQFPTRATSASYVSQKGIVNSMAASSNIKPVATNRRGKSAKADNEAAIETLTHRHAQKIKLFKEKAANLSKSLNIIKHSNSLEELERLQENARKDLDIVAQPCNNVRMVELANVPMEEEELQEAQAQQDITNLVSAQQQQNDIIQPLLPQQMELSQLDPSELVPPYVLQQGLVVGGNVVPPNGDLHAMLDVSSLTGDPAQLVYEELEVLASHIGGGDAQMED</sequence>
<feature type="region of interest" description="Disordered" evidence="2">
    <location>
        <begin position="182"/>
        <end position="201"/>
    </location>
</feature>
<dbReference type="Pfam" id="PF08549">
    <property type="entry name" value="SWI-SNF_Ssr4_N"/>
    <property type="match status" value="1"/>
</dbReference>
<evidence type="ECO:0000256" key="2">
    <source>
        <dbReference type="SAM" id="MobiDB-lite"/>
    </source>
</evidence>
<dbReference type="GO" id="GO:0006338">
    <property type="term" value="P:chromatin remodeling"/>
    <property type="evidence" value="ECO:0007669"/>
    <property type="project" value="InterPro"/>
</dbReference>
<feature type="compositionally biased region" description="Low complexity" evidence="2">
    <location>
        <begin position="184"/>
        <end position="201"/>
    </location>
</feature>
<organism evidence="4 5">
    <name type="scientific">Ambispora gerdemannii</name>
    <dbReference type="NCBI Taxonomy" id="144530"/>
    <lineage>
        <taxon>Eukaryota</taxon>
        <taxon>Fungi</taxon>
        <taxon>Fungi incertae sedis</taxon>
        <taxon>Mucoromycota</taxon>
        <taxon>Glomeromycotina</taxon>
        <taxon>Glomeromycetes</taxon>
        <taxon>Archaeosporales</taxon>
        <taxon>Ambisporaceae</taxon>
        <taxon>Ambispora</taxon>
    </lineage>
</organism>
<evidence type="ECO:0000256" key="1">
    <source>
        <dbReference type="SAM" id="Coils"/>
    </source>
</evidence>
<evidence type="ECO:0000313" key="5">
    <source>
        <dbReference type="Proteomes" id="UP000789831"/>
    </source>
</evidence>
<comment type="caution">
    <text evidence="4">The sequence shown here is derived from an EMBL/GenBank/DDBJ whole genome shotgun (WGS) entry which is preliminary data.</text>
</comment>
<dbReference type="EMBL" id="CAJVPL010000280">
    <property type="protein sequence ID" value="CAG8478138.1"/>
    <property type="molecule type" value="Genomic_DNA"/>
</dbReference>
<feature type="domain" description="SWI/SNF and RSC complexes subunit Ssr4 N-terminal" evidence="3">
    <location>
        <begin position="28"/>
        <end position="137"/>
    </location>
</feature>
<evidence type="ECO:0000313" key="4">
    <source>
        <dbReference type="EMBL" id="CAG8478138.1"/>
    </source>
</evidence>
<accession>A0A9N8W5X3</accession>
<dbReference type="OrthoDB" id="5321006at2759"/>
<reference evidence="4" key="1">
    <citation type="submission" date="2021-06" db="EMBL/GenBank/DDBJ databases">
        <authorList>
            <person name="Kallberg Y."/>
            <person name="Tangrot J."/>
            <person name="Rosling A."/>
        </authorList>
    </citation>
    <scope>NUCLEOTIDE SEQUENCE</scope>
    <source>
        <strain evidence="4">MT106</strain>
    </source>
</reference>
<dbReference type="Proteomes" id="UP000789831">
    <property type="component" value="Unassembled WGS sequence"/>
</dbReference>
<feature type="coiled-coil region" evidence="1">
    <location>
        <begin position="300"/>
        <end position="361"/>
    </location>
</feature>
<keyword evidence="1" id="KW-0175">Coiled coil</keyword>
<gene>
    <name evidence="4" type="ORF">AGERDE_LOCUS3089</name>
</gene>
<proteinExistence type="predicted"/>
<keyword evidence="5" id="KW-1185">Reference proteome</keyword>
<protein>
    <submittedName>
        <fullName evidence="4">639_t:CDS:1</fullName>
    </submittedName>
</protein>